<evidence type="ECO:0000256" key="1">
    <source>
        <dbReference type="SAM" id="MobiDB-lite"/>
    </source>
</evidence>
<protein>
    <submittedName>
        <fullName evidence="2">Uncharacterized protein</fullName>
    </submittedName>
</protein>
<dbReference type="Proteomes" id="UP000242770">
    <property type="component" value="Unassembled WGS sequence"/>
</dbReference>
<proteinExistence type="predicted"/>
<gene>
    <name evidence="2" type="primary">SSCI69740.1</name>
</gene>
<feature type="region of interest" description="Disordered" evidence="1">
    <location>
        <begin position="123"/>
        <end position="175"/>
    </location>
</feature>
<evidence type="ECO:0000313" key="3">
    <source>
        <dbReference type="Proteomes" id="UP000242770"/>
    </source>
</evidence>
<reference evidence="3" key="1">
    <citation type="submission" date="2014-06" db="EMBL/GenBank/DDBJ databases">
        <authorList>
            <person name="Berkman P.J."/>
        </authorList>
    </citation>
    <scope>NUCLEOTIDE SEQUENCE [LARGE SCALE GENOMIC DNA]</scope>
</reference>
<accession>A0A0F7SC52</accession>
<dbReference type="EMBL" id="CCFA01004172">
    <property type="protein sequence ID" value="CDW99119.1"/>
    <property type="molecule type" value="Genomic_DNA"/>
</dbReference>
<name>A0A0F7SC52_9BASI</name>
<feature type="compositionally biased region" description="Polar residues" evidence="1">
    <location>
        <begin position="144"/>
        <end position="165"/>
    </location>
</feature>
<keyword evidence="3" id="KW-1185">Reference proteome</keyword>
<dbReference type="AlphaFoldDB" id="A0A0F7SC52"/>
<dbReference type="STRING" id="49012.A0A0F7SC52"/>
<evidence type="ECO:0000313" key="2">
    <source>
        <dbReference type="EMBL" id="CDW99119.1"/>
    </source>
</evidence>
<organism evidence="2 3">
    <name type="scientific">Sporisorium scitamineum</name>
    <dbReference type="NCBI Taxonomy" id="49012"/>
    <lineage>
        <taxon>Eukaryota</taxon>
        <taxon>Fungi</taxon>
        <taxon>Dikarya</taxon>
        <taxon>Basidiomycota</taxon>
        <taxon>Ustilaginomycotina</taxon>
        <taxon>Ustilaginomycetes</taxon>
        <taxon>Ustilaginales</taxon>
        <taxon>Ustilaginaceae</taxon>
        <taxon>Sporisorium</taxon>
    </lineage>
</organism>
<feature type="compositionally biased region" description="Low complexity" evidence="1">
    <location>
        <begin position="123"/>
        <end position="143"/>
    </location>
</feature>
<sequence length="175" mass="18985">MGVLGASTPTFAQLSHAIEQAKKGNLSQEQMIQLRQLIMRQQAMQAQQQAAQNQNAGARPLQPAPSNMNINMQNGQNFANGLQRTPQMQAQAQMMAGLPQVRPGGPQSTPTVGSQGFVQPVVAAQHQQQQQQQAQLSNQVQSSPQVSLQNQPQMARAPTPQQVPTATCRPSRRFS</sequence>